<dbReference type="InterPro" id="IPR003340">
    <property type="entry name" value="B3_DNA-bd"/>
</dbReference>
<evidence type="ECO:0000256" key="4">
    <source>
        <dbReference type="ARBA" id="ARBA00023125"/>
    </source>
</evidence>
<dbReference type="InterPro" id="IPR001471">
    <property type="entry name" value="AP2/ERF_dom"/>
</dbReference>
<dbReference type="EMBL" id="JBJKBG010000002">
    <property type="protein sequence ID" value="KAL3752079.1"/>
    <property type="molecule type" value="Genomic_DNA"/>
</dbReference>
<dbReference type="Gene3D" id="2.40.330.10">
    <property type="entry name" value="DNA-binding pseudobarrel domain"/>
    <property type="match status" value="1"/>
</dbReference>
<dbReference type="CDD" id="cd00018">
    <property type="entry name" value="AP2"/>
    <property type="match status" value="1"/>
</dbReference>
<keyword evidence="5" id="KW-0804">Transcription</keyword>
<evidence type="ECO:0000259" key="9">
    <source>
        <dbReference type="PROSITE" id="PS51032"/>
    </source>
</evidence>
<dbReference type="SMART" id="SM01019">
    <property type="entry name" value="B3"/>
    <property type="match status" value="1"/>
</dbReference>
<dbReference type="PANTHER" id="PTHR31140:SF58">
    <property type="entry name" value="DNA-BINDING PROTEIN RAV1"/>
    <property type="match status" value="1"/>
</dbReference>
<evidence type="ECO:0000313" key="11">
    <source>
        <dbReference type="Proteomes" id="UP001634007"/>
    </source>
</evidence>
<dbReference type="CDD" id="cd10017">
    <property type="entry name" value="B3_DNA"/>
    <property type="match status" value="1"/>
</dbReference>
<keyword evidence="6" id="KW-0539">Nucleus</keyword>
<dbReference type="PANTHER" id="PTHR31140">
    <property type="entry name" value="B3 DOMAIN-CONTAINING TRANSCRIPTION FACTOR ABI3"/>
    <property type="match status" value="1"/>
</dbReference>
<evidence type="ECO:0000256" key="1">
    <source>
        <dbReference type="ARBA" id="ARBA00004123"/>
    </source>
</evidence>
<keyword evidence="11" id="KW-1185">Reference proteome</keyword>
<evidence type="ECO:0000256" key="5">
    <source>
        <dbReference type="ARBA" id="ARBA00023163"/>
    </source>
</evidence>
<gene>
    <name evidence="10" type="ORF">ACJRO7_012836</name>
</gene>
<evidence type="ECO:0000256" key="3">
    <source>
        <dbReference type="ARBA" id="ARBA00023015"/>
    </source>
</evidence>
<dbReference type="InterPro" id="IPR036955">
    <property type="entry name" value="AP2/ERF_dom_sf"/>
</dbReference>
<accession>A0ABD3LK17</accession>
<dbReference type="InterPro" id="IPR016177">
    <property type="entry name" value="DNA-bd_dom_sf"/>
</dbReference>
<reference evidence="10 11" key="1">
    <citation type="submission" date="2024-11" db="EMBL/GenBank/DDBJ databases">
        <title>Chromosome-level genome assembly of Eucalyptus globulus Labill. provides insights into its genome evolution.</title>
        <authorList>
            <person name="Li X."/>
        </authorList>
    </citation>
    <scope>NUCLEOTIDE SEQUENCE [LARGE SCALE GENOMIC DNA]</scope>
    <source>
        <strain evidence="10">CL2024</strain>
        <tissue evidence="10">Fresh tender leaves</tissue>
    </source>
</reference>
<dbReference type="PROSITE" id="PS51032">
    <property type="entry name" value="AP2_ERF"/>
    <property type="match status" value="1"/>
</dbReference>
<keyword evidence="4" id="KW-0238">DNA-binding</keyword>
<dbReference type="SMART" id="SM00380">
    <property type="entry name" value="AP2"/>
    <property type="match status" value="1"/>
</dbReference>
<name>A0ABD3LK17_EUCGL</name>
<proteinExistence type="inferred from homology"/>
<feature type="region of interest" description="Disordered" evidence="7">
    <location>
        <begin position="16"/>
        <end position="38"/>
    </location>
</feature>
<comment type="similarity">
    <text evidence="2">Belongs to the AP2/ERF transcription factor family. RAV subfamily.</text>
</comment>
<protein>
    <submittedName>
        <fullName evidence="10">Uncharacterized protein</fullName>
    </submittedName>
</protein>
<feature type="domain" description="TF-B3" evidence="8">
    <location>
        <begin position="166"/>
        <end position="281"/>
    </location>
</feature>
<dbReference type="SUPFAM" id="SSF54171">
    <property type="entry name" value="DNA-binding domain"/>
    <property type="match status" value="1"/>
</dbReference>
<evidence type="ECO:0000256" key="2">
    <source>
        <dbReference type="ARBA" id="ARBA00009089"/>
    </source>
</evidence>
<evidence type="ECO:0000313" key="10">
    <source>
        <dbReference type="EMBL" id="KAL3752079.1"/>
    </source>
</evidence>
<dbReference type="GO" id="GO:0005634">
    <property type="term" value="C:nucleus"/>
    <property type="evidence" value="ECO:0007669"/>
    <property type="project" value="UniProtKB-SubCell"/>
</dbReference>
<dbReference type="PROSITE" id="PS50863">
    <property type="entry name" value="B3"/>
    <property type="match status" value="1"/>
</dbReference>
<keyword evidence="3" id="KW-0805">Transcription regulation</keyword>
<feature type="domain" description="AP2/ERF" evidence="9">
    <location>
        <begin position="41"/>
        <end position="96"/>
    </location>
</feature>
<comment type="subcellular location">
    <subcellularLocation>
        <location evidence="1">Nucleus</location>
    </subcellularLocation>
</comment>
<dbReference type="SUPFAM" id="SSF101936">
    <property type="entry name" value="DNA-binding pseudobarrel domain"/>
    <property type="match status" value="1"/>
</dbReference>
<feature type="compositionally biased region" description="Basic and acidic residues" evidence="7">
    <location>
        <begin position="16"/>
        <end position="31"/>
    </location>
</feature>
<organism evidence="10 11">
    <name type="scientific">Eucalyptus globulus</name>
    <name type="common">Tasmanian blue gum</name>
    <dbReference type="NCBI Taxonomy" id="34317"/>
    <lineage>
        <taxon>Eukaryota</taxon>
        <taxon>Viridiplantae</taxon>
        <taxon>Streptophyta</taxon>
        <taxon>Embryophyta</taxon>
        <taxon>Tracheophyta</taxon>
        <taxon>Spermatophyta</taxon>
        <taxon>Magnoliopsida</taxon>
        <taxon>eudicotyledons</taxon>
        <taxon>Gunneridae</taxon>
        <taxon>Pentapetalae</taxon>
        <taxon>rosids</taxon>
        <taxon>malvids</taxon>
        <taxon>Myrtales</taxon>
        <taxon>Myrtaceae</taxon>
        <taxon>Myrtoideae</taxon>
        <taxon>Eucalypteae</taxon>
        <taxon>Eucalyptus</taxon>
    </lineage>
</organism>
<comment type="caution">
    <text evidence="10">The sequence shown here is derived from an EMBL/GenBank/DDBJ whole genome shotgun (WGS) entry which is preliminary data.</text>
</comment>
<dbReference type="InterPro" id="IPR015300">
    <property type="entry name" value="DNA-bd_pseudobarrel_sf"/>
</dbReference>
<dbReference type="InterPro" id="IPR044800">
    <property type="entry name" value="LEC2-like"/>
</dbReference>
<sequence>MAMTAATLVLRDDCEASDVRKRPRSSERSGGDDDAAAPSAKLVGVVPLPNGNWGAQIYADQQRIWLGTFQTEREAAMAYDSASIKLRRGDSQRNLPWIDLSKHEQKFQDSFATEVVLDMIRAGTYRSRLMEFLRNQSGDEETVEVGINPKLRSMPTGGQYLCTQIFQKELTPSDVGKLNRLVIPKKYAIKYFPCINRNAEGNALLHGGTNDVQLVFYDKLMKSWKFRYCYWKSSQSFVFTRGWNWFVKEKELKAKDIVVFYSYECDETHENGDTFGLIDVQYHGRHGRHNNTGIHDLNEIGLEVELPSNLGISCGFTKAEHEEELEKETTKKLKGSSFKLFGVQMN</sequence>
<dbReference type="Pfam" id="PF02362">
    <property type="entry name" value="B3"/>
    <property type="match status" value="1"/>
</dbReference>
<dbReference type="GO" id="GO:0003677">
    <property type="term" value="F:DNA binding"/>
    <property type="evidence" value="ECO:0007669"/>
    <property type="project" value="UniProtKB-KW"/>
</dbReference>
<evidence type="ECO:0000256" key="7">
    <source>
        <dbReference type="SAM" id="MobiDB-lite"/>
    </source>
</evidence>
<dbReference type="Gene3D" id="3.30.730.10">
    <property type="entry name" value="AP2/ERF domain"/>
    <property type="match status" value="1"/>
</dbReference>
<evidence type="ECO:0000256" key="6">
    <source>
        <dbReference type="ARBA" id="ARBA00023242"/>
    </source>
</evidence>
<evidence type="ECO:0000259" key="8">
    <source>
        <dbReference type="PROSITE" id="PS50863"/>
    </source>
</evidence>
<dbReference type="Proteomes" id="UP001634007">
    <property type="component" value="Unassembled WGS sequence"/>
</dbReference>
<dbReference type="AlphaFoldDB" id="A0ABD3LK17"/>